<dbReference type="Pfam" id="PF01259">
    <property type="entry name" value="SAICAR_synt"/>
    <property type="match status" value="1"/>
</dbReference>
<accession>X0SUT6</accession>
<dbReference type="GO" id="GO:0005524">
    <property type="term" value="F:ATP binding"/>
    <property type="evidence" value="ECO:0007669"/>
    <property type="project" value="UniProtKB-KW"/>
</dbReference>
<comment type="pathway">
    <text evidence="1">Purine metabolism; IMP biosynthesis via de novo pathway; 5-amino-1-(5-phospho-D-ribosyl)imidazole-4-carboxamide from 5-amino-1-(5-phospho-D-ribosyl)imidazole-4-carboxylate: step 1/2.</text>
</comment>
<organism evidence="8">
    <name type="scientific">marine sediment metagenome</name>
    <dbReference type="NCBI Taxonomy" id="412755"/>
    <lineage>
        <taxon>unclassified sequences</taxon>
        <taxon>metagenomes</taxon>
        <taxon>ecological metagenomes</taxon>
    </lineage>
</organism>
<dbReference type="GO" id="GO:0004639">
    <property type="term" value="F:phosphoribosylaminoimidazolesuccinocarboxamide synthase activity"/>
    <property type="evidence" value="ECO:0007669"/>
    <property type="project" value="UniProtKB-EC"/>
</dbReference>
<evidence type="ECO:0000259" key="7">
    <source>
        <dbReference type="Pfam" id="PF01259"/>
    </source>
</evidence>
<evidence type="ECO:0000256" key="6">
    <source>
        <dbReference type="ARBA" id="ARBA00022840"/>
    </source>
</evidence>
<dbReference type="GO" id="GO:0005737">
    <property type="term" value="C:cytoplasm"/>
    <property type="evidence" value="ECO:0007669"/>
    <property type="project" value="TreeGrafter"/>
</dbReference>
<evidence type="ECO:0000313" key="8">
    <source>
        <dbReference type="EMBL" id="GAF67550.1"/>
    </source>
</evidence>
<evidence type="ECO:0000256" key="2">
    <source>
        <dbReference type="ARBA" id="ARBA00012217"/>
    </source>
</evidence>
<dbReference type="InterPro" id="IPR028923">
    <property type="entry name" value="SAICAR_synt/ADE2_N"/>
</dbReference>
<feature type="domain" description="SAICAR synthetase/ADE2 N-terminal" evidence="7">
    <location>
        <begin position="1"/>
        <end position="112"/>
    </location>
</feature>
<evidence type="ECO:0000256" key="3">
    <source>
        <dbReference type="ARBA" id="ARBA00022598"/>
    </source>
</evidence>
<dbReference type="EMBL" id="BARS01007586">
    <property type="protein sequence ID" value="GAF67550.1"/>
    <property type="molecule type" value="Genomic_DNA"/>
</dbReference>
<keyword evidence="5" id="KW-0658">Purine biosynthesis</keyword>
<evidence type="ECO:0000256" key="5">
    <source>
        <dbReference type="ARBA" id="ARBA00022755"/>
    </source>
</evidence>
<dbReference type="UniPathway" id="UPA00074">
    <property type="reaction ID" value="UER00131"/>
</dbReference>
<feature type="non-terminal residue" evidence="8">
    <location>
        <position position="1"/>
    </location>
</feature>
<name>X0SUT6_9ZZZZ</name>
<keyword evidence="3" id="KW-0436">Ligase</keyword>
<dbReference type="SUPFAM" id="SSF56104">
    <property type="entry name" value="SAICAR synthase-like"/>
    <property type="match status" value="1"/>
</dbReference>
<dbReference type="GO" id="GO:0006189">
    <property type="term" value="P:'de novo' IMP biosynthetic process"/>
    <property type="evidence" value="ECO:0007669"/>
    <property type="project" value="UniProtKB-UniPathway"/>
</dbReference>
<proteinExistence type="predicted"/>
<dbReference type="AlphaFoldDB" id="X0SUT6"/>
<sequence>TKAETGHDEAITIDQMKNLVGEALTREIMEKSLAVYEYAAQYALSRGIIVADTKMEFGMVRDKLILIDELLTPDSSRFWDVETYSPGKPQPSFDKQPLRDWLVSSGWNKEPPAPELPPEIVQDTARRYREAYRRLTGKEL</sequence>
<reference evidence="8" key="1">
    <citation type="journal article" date="2014" name="Front. Microbiol.">
        <title>High frequency of phylogenetically diverse reductive dehalogenase-homologous genes in deep subseafloor sedimentary metagenomes.</title>
        <authorList>
            <person name="Kawai M."/>
            <person name="Futagami T."/>
            <person name="Toyoda A."/>
            <person name="Takaki Y."/>
            <person name="Nishi S."/>
            <person name="Hori S."/>
            <person name="Arai W."/>
            <person name="Tsubouchi T."/>
            <person name="Morono Y."/>
            <person name="Uchiyama I."/>
            <person name="Ito T."/>
            <person name="Fujiyama A."/>
            <person name="Inagaki F."/>
            <person name="Takami H."/>
        </authorList>
    </citation>
    <scope>NUCLEOTIDE SEQUENCE</scope>
    <source>
        <strain evidence="8">Expedition CK06-06</strain>
    </source>
</reference>
<keyword evidence="4" id="KW-0547">Nucleotide-binding</keyword>
<dbReference type="PANTHER" id="PTHR43700">
    <property type="entry name" value="PHOSPHORIBOSYLAMINOIMIDAZOLE-SUCCINOCARBOXAMIDE SYNTHASE"/>
    <property type="match status" value="1"/>
</dbReference>
<comment type="caution">
    <text evidence="8">The sequence shown here is derived from an EMBL/GenBank/DDBJ whole genome shotgun (WGS) entry which is preliminary data.</text>
</comment>
<dbReference type="Gene3D" id="3.30.470.20">
    <property type="entry name" value="ATP-grasp fold, B domain"/>
    <property type="match status" value="1"/>
</dbReference>
<dbReference type="PANTHER" id="PTHR43700:SF1">
    <property type="entry name" value="PHOSPHORIBOSYLAMINOIMIDAZOLE-SUCCINOCARBOXAMIDE SYNTHASE"/>
    <property type="match status" value="1"/>
</dbReference>
<evidence type="ECO:0000256" key="4">
    <source>
        <dbReference type="ARBA" id="ARBA00022741"/>
    </source>
</evidence>
<evidence type="ECO:0000256" key="1">
    <source>
        <dbReference type="ARBA" id="ARBA00004672"/>
    </source>
</evidence>
<protein>
    <recommendedName>
        <fullName evidence="2">phosphoribosylaminoimidazolesuccinocarboxamide synthase</fullName>
        <ecNumber evidence="2">6.3.2.6</ecNumber>
    </recommendedName>
</protein>
<gene>
    <name evidence="8" type="ORF">S01H1_14565</name>
</gene>
<dbReference type="EC" id="6.3.2.6" evidence="2"/>
<keyword evidence="6" id="KW-0067">ATP-binding</keyword>